<name>A0A6P0CF11_9RHOB</name>
<reference evidence="2 3" key="1">
    <citation type="submission" date="2020-01" db="EMBL/GenBank/DDBJ databases">
        <title>Sulfitobacter sediminilitoris sp. nov., isolated from a tidal flat.</title>
        <authorList>
            <person name="Park S."/>
            <person name="Yoon J.-H."/>
        </authorList>
    </citation>
    <scope>NUCLEOTIDE SEQUENCE [LARGE SCALE GENOMIC DNA]</scope>
    <source>
        <strain evidence="2 3">JBTF-M27</strain>
    </source>
</reference>
<dbReference type="Proteomes" id="UP000468591">
    <property type="component" value="Unassembled WGS sequence"/>
</dbReference>
<evidence type="ECO:0000313" key="2">
    <source>
        <dbReference type="EMBL" id="NEK24761.1"/>
    </source>
</evidence>
<dbReference type="InterPro" id="IPR019291">
    <property type="entry name" value="Host_attachment_protein"/>
</dbReference>
<sequence>MKQLVTWIVLANSREVSLAENRGPGKGVHLVEGQTWQAEPVELPRDEAGVGHSIAGPGKSAVEQKDPQHKAEMGLAKEVCDALAKAFTAKKFDRLILVAGPKMLGLLRSKIDDSLVPAIAGEIAKDLSAQPMDALERQIGEVIAV</sequence>
<dbReference type="Pfam" id="PF10116">
    <property type="entry name" value="Host_attach"/>
    <property type="match status" value="1"/>
</dbReference>
<evidence type="ECO:0000313" key="3">
    <source>
        <dbReference type="Proteomes" id="UP000468591"/>
    </source>
</evidence>
<keyword evidence="3" id="KW-1185">Reference proteome</keyword>
<protein>
    <recommendedName>
        <fullName evidence="4">Host attachment protein</fullName>
    </recommendedName>
</protein>
<evidence type="ECO:0000256" key="1">
    <source>
        <dbReference type="SAM" id="MobiDB-lite"/>
    </source>
</evidence>
<dbReference type="EMBL" id="JAABNT010000021">
    <property type="protein sequence ID" value="NEK24761.1"/>
    <property type="molecule type" value="Genomic_DNA"/>
</dbReference>
<feature type="region of interest" description="Disordered" evidence="1">
    <location>
        <begin position="48"/>
        <end position="70"/>
    </location>
</feature>
<dbReference type="AlphaFoldDB" id="A0A6P0CF11"/>
<organism evidence="2 3">
    <name type="scientific">Sulfitobacter sediminilitoris</name>
    <dbReference type="NCBI Taxonomy" id="2698830"/>
    <lineage>
        <taxon>Bacteria</taxon>
        <taxon>Pseudomonadati</taxon>
        <taxon>Pseudomonadota</taxon>
        <taxon>Alphaproteobacteria</taxon>
        <taxon>Rhodobacterales</taxon>
        <taxon>Roseobacteraceae</taxon>
        <taxon>Sulfitobacter</taxon>
    </lineage>
</organism>
<evidence type="ECO:0008006" key="4">
    <source>
        <dbReference type="Google" id="ProtNLM"/>
    </source>
</evidence>
<proteinExistence type="predicted"/>
<dbReference type="RefSeq" id="WP_164355685.1">
    <property type="nucleotide sequence ID" value="NZ_JAABNT010000021.1"/>
</dbReference>
<comment type="caution">
    <text evidence="2">The sequence shown here is derived from an EMBL/GenBank/DDBJ whole genome shotgun (WGS) entry which is preliminary data.</text>
</comment>
<gene>
    <name evidence="2" type="ORF">GV827_20520</name>
</gene>
<accession>A0A6P0CF11</accession>